<gene>
    <name evidence="1" type="ORF">FHU36_007776</name>
</gene>
<evidence type="ECO:0000313" key="2">
    <source>
        <dbReference type="Proteomes" id="UP000583800"/>
    </source>
</evidence>
<accession>A0A7X0C9S0</accession>
<dbReference type="GO" id="GO:0005886">
    <property type="term" value="C:plasma membrane"/>
    <property type="evidence" value="ECO:0007669"/>
    <property type="project" value="TreeGrafter"/>
</dbReference>
<proteinExistence type="predicted"/>
<organism evidence="1 2">
    <name type="scientific">Nonomuraea muscovyensis</name>
    <dbReference type="NCBI Taxonomy" id="1124761"/>
    <lineage>
        <taxon>Bacteria</taxon>
        <taxon>Bacillati</taxon>
        <taxon>Actinomycetota</taxon>
        <taxon>Actinomycetes</taxon>
        <taxon>Streptosporangiales</taxon>
        <taxon>Streptosporangiaceae</taxon>
        <taxon>Nonomuraea</taxon>
    </lineage>
</organism>
<dbReference type="GO" id="GO:0008823">
    <property type="term" value="F:cupric reductase (NADH) activity"/>
    <property type="evidence" value="ECO:0007669"/>
    <property type="project" value="TreeGrafter"/>
</dbReference>
<keyword evidence="2" id="KW-1185">Reference proteome</keyword>
<dbReference type="AlphaFoldDB" id="A0A7X0C9S0"/>
<dbReference type="GO" id="GO:0052851">
    <property type="term" value="F:ferric-chelate reductase (NADPH) activity"/>
    <property type="evidence" value="ECO:0007669"/>
    <property type="project" value="TreeGrafter"/>
</dbReference>
<reference evidence="1 2" key="1">
    <citation type="submission" date="2020-08" db="EMBL/GenBank/DDBJ databases">
        <title>Sequencing the genomes of 1000 actinobacteria strains.</title>
        <authorList>
            <person name="Klenk H.-P."/>
        </authorList>
    </citation>
    <scope>NUCLEOTIDE SEQUENCE [LARGE SCALE GENOMIC DNA]</scope>
    <source>
        <strain evidence="1 2">DSM 45913</strain>
    </source>
</reference>
<dbReference type="SUPFAM" id="SSF51735">
    <property type="entry name" value="NAD(P)-binding Rossmann-fold domains"/>
    <property type="match status" value="1"/>
</dbReference>
<dbReference type="Gene3D" id="3.40.50.720">
    <property type="entry name" value="NAD(P)-binding Rossmann-like Domain"/>
    <property type="match status" value="1"/>
</dbReference>
<dbReference type="PANTHER" id="PTHR14239">
    <property type="entry name" value="DUDULIN-RELATED"/>
    <property type="match status" value="1"/>
</dbReference>
<dbReference type="InterPro" id="IPR051267">
    <property type="entry name" value="STEAP_metalloreductase"/>
</dbReference>
<dbReference type="PANTHER" id="PTHR14239:SF0">
    <property type="entry name" value="F420-DEPENDENT NADP REDUCTASE"/>
    <property type="match status" value="1"/>
</dbReference>
<evidence type="ECO:0008006" key="3">
    <source>
        <dbReference type="Google" id="ProtNLM"/>
    </source>
</evidence>
<protein>
    <recommendedName>
        <fullName evidence="3">Pyrroline-5-carboxylate reductase catalytic N-terminal domain-containing protein</fullName>
    </recommendedName>
</protein>
<dbReference type="GO" id="GO:0015677">
    <property type="term" value="P:copper ion import"/>
    <property type="evidence" value="ECO:0007669"/>
    <property type="project" value="TreeGrafter"/>
</dbReference>
<dbReference type="EMBL" id="JACHJB010000004">
    <property type="protein sequence ID" value="MBB6351193.1"/>
    <property type="molecule type" value="Genomic_DNA"/>
</dbReference>
<comment type="caution">
    <text evidence="1">The sequence shown here is derived from an EMBL/GenBank/DDBJ whole genome shotgun (WGS) entry which is preliminary data.</text>
</comment>
<name>A0A7X0C9S0_9ACTN</name>
<dbReference type="InterPro" id="IPR036291">
    <property type="entry name" value="NAD(P)-bd_dom_sf"/>
</dbReference>
<dbReference type="Proteomes" id="UP000583800">
    <property type="component" value="Unassembled WGS sequence"/>
</dbReference>
<sequence length="219" mass="23147">MAELLGHGGLPVHLAGGRRRTAERLASTVPGAIAAPLETVALEAQLVILATSLDVSRREIAPRIHEHLAGKVVVDLSNPAPADLSGSAHDSAAEMLAEHFPKSSIVKALNCVSARRLRMLAHGGPAPTVPIAGDDLAAKRCVTYVLLRLGLDVADAGPLHNSRWIEGLAELLRRLGSEEGLGDAVGFRLLRLDQVDRTHAGRAAIVPADRYTFGKEQGQ</sequence>
<evidence type="ECO:0000313" key="1">
    <source>
        <dbReference type="EMBL" id="MBB6351193.1"/>
    </source>
</evidence>